<feature type="compositionally biased region" description="Low complexity" evidence="1">
    <location>
        <begin position="81"/>
        <end position="102"/>
    </location>
</feature>
<feature type="domain" description="EF-hand" evidence="3">
    <location>
        <begin position="18"/>
        <end position="53"/>
    </location>
</feature>
<feature type="compositionally biased region" description="Basic and acidic residues" evidence="1">
    <location>
        <begin position="70"/>
        <end position="80"/>
    </location>
</feature>
<evidence type="ECO:0000256" key="2">
    <source>
        <dbReference type="SAM" id="SignalP"/>
    </source>
</evidence>
<keyword evidence="5" id="KW-1185">Reference proteome</keyword>
<dbReference type="EMBL" id="JACIBX010000005">
    <property type="protein sequence ID" value="MBB3712087.1"/>
    <property type="molecule type" value="Genomic_DNA"/>
</dbReference>
<reference evidence="4 5" key="1">
    <citation type="submission" date="2020-08" db="EMBL/GenBank/DDBJ databases">
        <title>Genomic Encyclopedia of Type Strains, Phase III (KMG-III): the genomes of soil and plant-associated and newly described type strains.</title>
        <authorList>
            <person name="Whitman W."/>
        </authorList>
    </citation>
    <scope>NUCLEOTIDE SEQUENCE [LARGE SCALE GENOMIC DNA]</scope>
    <source>
        <strain evidence="4 5">CECT 8572</strain>
    </source>
</reference>
<evidence type="ECO:0000313" key="4">
    <source>
        <dbReference type="EMBL" id="MBB3712087.1"/>
    </source>
</evidence>
<accession>A0ABR6HNF3</accession>
<protein>
    <submittedName>
        <fullName evidence="4">Ca2+-binding EF-hand superfamily protein</fullName>
    </submittedName>
</protein>
<dbReference type="PROSITE" id="PS50222">
    <property type="entry name" value="EF_HAND_2"/>
    <property type="match status" value="1"/>
</dbReference>
<dbReference type="RefSeq" id="WP_183471740.1">
    <property type="nucleotide sequence ID" value="NZ_JACIBX010000005.1"/>
</dbReference>
<feature type="region of interest" description="Disordered" evidence="1">
    <location>
        <begin position="70"/>
        <end position="142"/>
    </location>
</feature>
<feature type="signal peptide" evidence="2">
    <location>
        <begin position="1"/>
        <end position="22"/>
    </location>
</feature>
<feature type="chain" id="PRO_5045399764" evidence="2">
    <location>
        <begin position="23"/>
        <end position="142"/>
    </location>
</feature>
<dbReference type="Proteomes" id="UP000576152">
    <property type="component" value="Unassembled WGS sequence"/>
</dbReference>
<dbReference type="InterPro" id="IPR011992">
    <property type="entry name" value="EF-hand-dom_pair"/>
</dbReference>
<dbReference type="InterPro" id="IPR018247">
    <property type="entry name" value="EF_Hand_1_Ca_BS"/>
</dbReference>
<keyword evidence="2" id="KW-0732">Signal</keyword>
<feature type="compositionally biased region" description="Acidic residues" evidence="1">
    <location>
        <begin position="109"/>
        <end position="121"/>
    </location>
</feature>
<dbReference type="Pfam" id="PF13202">
    <property type="entry name" value="EF-hand_5"/>
    <property type="match status" value="2"/>
</dbReference>
<name>A0ABR6HNF3_9RHOB</name>
<evidence type="ECO:0000256" key="1">
    <source>
        <dbReference type="SAM" id="MobiDB-lite"/>
    </source>
</evidence>
<dbReference type="Gene3D" id="1.10.238.10">
    <property type="entry name" value="EF-hand"/>
    <property type="match status" value="1"/>
</dbReference>
<evidence type="ECO:0000259" key="3">
    <source>
        <dbReference type="PROSITE" id="PS50222"/>
    </source>
</evidence>
<sequence length="142" mass="14401">MTRSFKFIAPLALAGLANTATAQEATFAMVDADGDGFLVEAELTAAFGEVGTQLLRYDLDADGRLSAEEMQARNEARAEVEAQGETATGAAETAAEAAGEAVEQAKEDAEVEAEASSETEVEAGGADASVDLDAGLSVGAPN</sequence>
<gene>
    <name evidence="4" type="ORF">FHS00_001664</name>
</gene>
<evidence type="ECO:0000313" key="5">
    <source>
        <dbReference type="Proteomes" id="UP000576152"/>
    </source>
</evidence>
<dbReference type="SUPFAM" id="SSF47473">
    <property type="entry name" value="EF-hand"/>
    <property type="match status" value="1"/>
</dbReference>
<organism evidence="4 5">
    <name type="scientific">Limimaricola variabilis</name>
    <dbReference type="NCBI Taxonomy" id="1492771"/>
    <lineage>
        <taxon>Bacteria</taxon>
        <taxon>Pseudomonadati</taxon>
        <taxon>Pseudomonadota</taxon>
        <taxon>Alphaproteobacteria</taxon>
        <taxon>Rhodobacterales</taxon>
        <taxon>Paracoccaceae</taxon>
        <taxon>Limimaricola</taxon>
    </lineage>
</organism>
<dbReference type="PROSITE" id="PS00018">
    <property type="entry name" value="EF_HAND_1"/>
    <property type="match status" value="1"/>
</dbReference>
<comment type="caution">
    <text evidence="4">The sequence shown here is derived from an EMBL/GenBank/DDBJ whole genome shotgun (WGS) entry which is preliminary data.</text>
</comment>
<dbReference type="InterPro" id="IPR002048">
    <property type="entry name" value="EF_hand_dom"/>
</dbReference>
<proteinExistence type="predicted"/>